<comment type="caution">
    <text evidence="2">The sequence shown here is derived from an EMBL/GenBank/DDBJ whole genome shotgun (WGS) entry which is preliminary data.</text>
</comment>
<name>A0A5C6AEN7_9BACT</name>
<sequence precursor="true">MRFLCLLLIASVAMFALAAPTPPTPAESSEGLPTDDAILAGLRDFRTAYDYDAGYLEKLLKASPGAYRAFDGGQSMSIYRKALPLDAHYVARVATMQVEDCGPCTQVNLRMAIEAGVERSLLETLLKNPDELPKELRGVRDHARAVVGAEQLDPDRAERLRAAYGDEGLAELAIVITGCRIYPTLKRALLENESCIIGDLEY</sequence>
<proteinExistence type="predicted"/>
<organism evidence="2 3">
    <name type="scientific">Botrimarina colliarenosi</name>
    <dbReference type="NCBI Taxonomy" id="2528001"/>
    <lineage>
        <taxon>Bacteria</taxon>
        <taxon>Pseudomonadati</taxon>
        <taxon>Planctomycetota</taxon>
        <taxon>Planctomycetia</taxon>
        <taxon>Pirellulales</taxon>
        <taxon>Lacipirellulaceae</taxon>
        <taxon>Botrimarina</taxon>
    </lineage>
</organism>
<dbReference type="SUPFAM" id="SSF69118">
    <property type="entry name" value="AhpD-like"/>
    <property type="match status" value="1"/>
</dbReference>
<feature type="chain" id="PRO_5022660757" description="Carboxymuconolactone decarboxylase family protein" evidence="1">
    <location>
        <begin position="19"/>
        <end position="202"/>
    </location>
</feature>
<keyword evidence="1" id="KW-0732">Signal</keyword>
<keyword evidence="3" id="KW-1185">Reference proteome</keyword>
<dbReference type="Proteomes" id="UP000317421">
    <property type="component" value="Unassembled WGS sequence"/>
</dbReference>
<gene>
    <name evidence="2" type="ORF">Pla108_20440</name>
</gene>
<evidence type="ECO:0008006" key="4">
    <source>
        <dbReference type="Google" id="ProtNLM"/>
    </source>
</evidence>
<dbReference type="RefSeq" id="WP_146444784.1">
    <property type="nucleotide sequence ID" value="NZ_SJPR01000002.1"/>
</dbReference>
<dbReference type="EMBL" id="SJPR01000002">
    <property type="protein sequence ID" value="TWT97890.1"/>
    <property type="molecule type" value="Genomic_DNA"/>
</dbReference>
<evidence type="ECO:0000256" key="1">
    <source>
        <dbReference type="SAM" id="SignalP"/>
    </source>
</evidence>
<dbReference type="OrthoDB" id="287782at2"/>
<accession>A0A5C6AEN7</accession>
<evidence type="ECO:0000313" key="2">
    <source>
        <dbReference type="EMBL" id="TWT97890.1"/>
    </source>
</evidence>
<dbReference type="InterPro" id="IPR029032">
    <property type="entry name" value="AhpD-like"/>
</dbReference>
<dbReference type="Gene3D" id="1.20.1290.10">
    <property type="entry name" value="AhpD-like"/>
    <property type="match status" value="1"/>
</dbReference>
<reference evidence="2 3" key="1">
    <citation type="submission" date="2019-02" db="EMBL/GenBank/DDBJ databases">
        <title>Deep-cultivation of Planctomycetes and their phenomic and genomic characterization uncovers novel biology.</title>
        <authorList>
            <person name="Wiegand S."/>
            <person name="Jogler M."/>
            <person name="Boedeker C."/>
            <person name="Pinto D."/>
            <person name="Vollmers J."/>
            <person name="Rivas-Marin E."/>
            <person name="Kohn T."/>
            <person name="Peeters S.H."/>
            <person name="Heuer A."/>
            <person name="Rast P."/>
            <person name="Oberbeckmann S."/>
            <person name="Bunk B."/>
            <person name="Jeske O."/>
            <person name="Meyerdierks A."/>
            <person name="Storesund J.E."/>
            <person name="Kallscheuer N."/>
            <person name="Luecker S."/>
            <person name="Lage O.M."/>
            <person name="Pohl T."/>
            <person name="Merkel B.J."/>
            <person name="Hornburger P."/>
            <person name="Mueller R.-W."/>
            <person name="Bruemmer F."/>
            <person name="Labrenz M."/>
            <person name="Spormann A.M."/>
            <person name="Op Den Camp H."/>
            <person name="Overmann J."/>
            <person name="Amann R."/>
            <person name="Jetten M.S.M."/>
            <person name="Mascher T."/>
            <person name="Medema M.H."/>
            <person name="Devos D.P."/>
            <person name="Kaster A.-K."/>
            <person name="Ovreas L."/>
            <person name="Rohde M."/>
            <person name="Galperin M.Y."/>
            <person name="Jogler C."/>
        </authorList>
    </citation>
    <scope>NUCLEOTIDE SEQUENCE [LARGE SCALE GENOMIC DNA]</scope>
    <source>
        <strain evidence="2 3">Pla108</strain>
    </source>
</reference>
<dbReference type="AlphaFoldDB" id="A0A5C6AEN7"/>
<feature type="signal peptide" evidence="1">
    <location>
        <begin position="1"/>
        <end position="18"/>
    </location>
</feature>
<protein>
    <recommendedName>
        <fullName evidence="4">Carboxymuconolactone decarboxylase family protein</fullName>
    </recommendedName>
</protein>
<evidence type="ECO:0000313" key="3">
    <source>
        <dbReference type="Proteomes" id="UP000317421"/>
    </source>
</evidence>